<reference evidence="1 2" key="1">
    <citation type="journal article" date="2024" name="ISME J.">
        <title>Tailless and filamentous prophages are predominant in marine Vibrio.</title>
        <authorList>
            <person name="Steensen K."/>
            <person name="Seneca J."/>
            <person name="Bartlau N."/>
            <person name="Yu X.A."/>
            <person name="Hussain F.A."/>
            <person name="Polz M.F."/>
        </authorList>
    </citation>
    <scope>NUCLEOTIDE SEQUENCE [LARGE SCALE GENOMIC DNA]</scope>
    <source>
        <strain evidence="1 2">10N.239.312.F12</strain>
    </source>
</reference>
<name>A0ABV4MQL8_9VIBR</name>
<protein>
    <submittedName>
        <fullName evidence="1">Uncharacterized protein</fullName>
    </submittedName>
</protein>
<evidence type="ECO:0000313" key="1">
    <source>
        <dbReference type="EMBL" id="MEZ8719437.1"/>
    </source>
</evidence>
<evidence type="ECO:0000313" key="2">
    <source>
        <dbReference type="Proteomes" id="UP001570071"/>
    </source>
</evidence>
<keyword evidence="2" id="KW-1185">Reference proteome</keyword>
<sequence>MHNFSNLFSLQEPQTPFSILADYDEVQRPTASDVKPVVKVKNKPVVAAKAVTTPWYAQVQSQPLIISEVVREELGFKPTPVFQPTIAEKAEFWQKLSLFGLDTNILIDSDIANLIESPVGSINQLNAASGISSKILNAYHERAAFHENKVLGHLKAFGATEGINAEMTDWYTDGAKSNWGFDLTLDDDDIYGEDFDELDNSFNGLGIRIEHCSRVSTLSFDLDQFSPNLGRLYFFTIRLLARLNQKSLALDLCDTAGECESGAKILLSHGLTKEQIHGVGQCDEDNLEDYLNEIDPKIFPDFDLHSEPHEIAKSARFIEATTYKAWYSTDFNIRNFESFKHIATYLLSELESIRLNPLNENEIKGKKVLESVLQTVVELVHENTQDSPWMLGSDTPLDCFAFVSFASDVEYETLEFENEHRQSIGESGAMRLDLDLGNAGFETVDNIQLGDLCLLTLASV</sequence>
<dbReference type="Proteomes" id="UP001570071">
    <property type="component" value="Unassembled WGS sequence"/>
</dbReference>
<gene>
    <name evidence="1" type="ORF">AB6D66_00065</name>
</gene>
<accession>A0ABV4MQL8</accession>
<proteinExistence type="predicted"/>
<comment type="caution">
    <text evidence="1">The sequence shown here is derived from an EMBL/GenBank/DDBJ whole genome shotgun (WGS) entry which is preliminary data.</text>
</comment>
<dbReference type="RefSeq" id="WP_269337527.1">
    <property type="nucleotide sequence ID" value="NZ_JBFSSG010000001.1"/>
</dbReference>
<organism evidence="1 2">
    <name type="scientific">Vibrio pomeroyi</name>
    <dbReference type="NCBI Taxonomy" id="198832"/>
    <lineage>
        <taxon>Bacteria</taxon>
        <taxon>Pseudomonadati</taxon>
        <taxon>Pseudomonadota</taxon>
        <taxon>Gammaproteobacteria</taxon>
        <taxon>Vibrionales</taxon>
        <taxon>Vibrionaceae</taxon>
        <taxon>Vibrio</taxon>
    </lineage>
</organism>
<dbReference type="EMBL" id="JBFSSG010000001">
    <property type="protein sequence ID" value="MEZ8719437.1"/>
    <property type="molecule type" value="Genomic_DNA"/>
</dbReference>